<dbReference type="Pfam" id="PF02575">
    <property type="entry name" value="YbaB_DNA_bd"/>
    <property type="match status" value="1"/>
</dbReference>
<reference evidence="1 2" key="1">
    <citation type="submission" date="2019-12" db="EMBL/GenBank/DDBJ databases">
        <title>Whole genome sequencing of endophytic Actinobacterium Micromonospora sp. MPMI6T.</title>
        <authorList>
            <person name="Evv R."/>
            <person name="Podile A.R."/>
        </authorList>
    </citation>
    <scope>NUCLEOTIDE SEQUENCE [LARGE SCALE GENOMIC DNA]</scope>
    <source>
        <strain evidence="1 2">MPMI6</strain>
    </source>
</reference>
<gene>
    <name evidence="1" type="ORF">GSF22_14975</name>
</gene>
<dbReference type="SUPFAM" id="SSF82607">
    <property type="entry name" value="YbaB-like"/>
    <property type="match status" value="1"/>
</dbReference>
<evidence type="ECO:0000313" key="2">
    <source>
        <dbReference type="Proteomes" id="UP000823521"/>
    </source>
</evidence>
<sequence length="147" mass="15999">MFVPENARLEELAAEYHRMREAALRAQERMRTATATVTSPKGLVTVVVGAQGEVRSITFASRAYRNMAPAELADAILDTINRARDTVLRELTEDLPANPPGGMLGGMTPEDILNGKIDLSGLLPESLDLGDLPFPFRPAPEAFRRPG</sequence>
<proteinExistence type="predicted"/>
<dbReference type="Proteomes" id="UP000823521">
    <property type="component" value="Unassembled WGS sequence"/>
</dbReference>
<dbReference type="RefSeq" id="WP_208814200.1">
    <property type="nucleotide sequence ID" value="NZ_WVUH01000115.1"/>
</dbReference>
<evidence type="ECO:0000313" key="1">
    <source>
        <dbReference type="EMBL" id="MBO4207303.1"/>
    </source>
</evidence>
<protein>
    <submittedName>
        <fullName evidence="1">YbaB/EbfC family DNA-binding protein</fullName>
    </submittedName>
</protein>
<dbReference type="InterPro" id="IPR036894">
    <property type="entry name" value="YbaB-like_sf"/>
</dbReference>
<keyword evidence="1" id="KW-0238">DNA-binding</keyword>
<dbReference type="GO" id="GO:0003677">
    <property type="term" value="F:DNA binding"/>
    <property type="evidence" value="ECO:0007669"/>
    <property type="project" value="UniProtKB-KW"/>
</dbReference>
<organism evidence="1 2">
    <name type="scientific">Micromonospora echinofusca</name>
    <dbReference type="NCBI Taxonomy" id="47858"/>
    <lineage>
        <taxon>Bacteria</taxon>
        <taxon>Bacillati</taxon>
        <taxon>Actinomycetota</taxon>
        <taxon>Actinomycetes</taxon>
        <taxon>Micromonosporales</taxon>
        <taxon>Micromonosporaceae</taxon>
        <taxon>Micromonospora</taxon>
    </lineage>
</organism>
<keyword evidence="2" id="KW-1185">Reference proteome</keyword>
<dbReference type="InterPro" id="IPR004401">
    <property type="entry name" value="YbaB/EbfC"/>
</dbReference>
<accession>A0ABS3VSG1</accession>
<dbReference type="Gene3D" id="3.30.1310.10">
    <property type="entry name" value="Nucleoid-associated protein YbaB-like domain"/>
    <property type="match status" value="1"/>
</dbReference>
<name>A0ABS3VSG1_MICEH</name>
<comment type="caution">
    <text evidence="1">The sequence shown here is derived from an EMBL/GenBank/DDBJ whole genome shotgun (WGS) entry which is preliminary data.</text>
</comment>
<dbReference type="EMBL" id="WVUH01000115">
    <property type="protein sequence ID" value="MBO4207303.1"/>
    <property type="molecule type" value="Genomic_DNA"/>
</dbReference>